<dbReference type="RefSeq" id="WP_252591170.1">
    <property type="nucleotide sequence ID" value="NZ_CP099489.1"/>
</dbReference>
<dbReference type="PROSITE" id="PS51462">
    <property type="entry name" value="NUDIX"/>
    <property type="match status" value="1"/>
</dbReference>
<dbReference type="CDD" id="cd24158">
    <property type="entry name" value="NUDIX_ADPRase_Rv1700"/>
    <property type="match status" value="1"/>
</dbReference>
<keyword evidence="4" id="KW-1185">Reference proteome</keyword>
<dbReference type="Proteomes" id="UP001056455">
    <property type="component" value="Chromosome"/>
</dbReference>
<gene>
    <name evidence="3" type="ORF">NF556_12010</name>
</gene>
<dbReference type="PANTHER" id="PTHR11839:SF31">
    <property type="entry name" value="ADP-RIBOSE PYROPHOSPHATASE"/>
    <property type="match status" value="1"/>
</dbReference>
<feature type="domain" description="Nudix hydrolase" evidence="2">
    <location>
        <begin position="55"/>
        <end position="197"/>
    </location>
</feature>
<keyword evidence="1 3" id="KW-0378">Hydrolase</keyword>
<organism evidence="3 4">
    <name type="scientific">Ornithinimicrobium faecis</name>
    <dbReference type="NCBI Taxonomy" id="2934158"/>
    <lineage>
        <taxon>Bacteria</taxon>
        <taxon>Bacillati</taxon>
        <taxon>Actinomycetota</taxon>
        <taxon>Actinomycetes</taxon>
        <taxon>Micrococcales</taxon>
        <taxon>Ornithinimicrobiaceae</taxon>
        <taxon>Ornithinimicrobium</taxon>
    </lineage>
</organism>
<dbReference type="Gene3D" id="3.90.79.10">
    <property type="entry name" value="Nucleoside Triphosphate Pyrophosphohydrolase"/>
    <property type="match status" value="1"/>
</dbReference>
<name>A0ABY4YQE8_9MICO</name>
<dbReference type="InterPro" id="IPR000086">
    <property type="entry name" value="NUDIX_hydrolase_dom"/>
</dbReference>
<dbReference type="EMBL" id="CP099489">
    <property type="protein sequence ID" value="USQ78372.1"/>
    <property type="molecule type" value="Genomic_DNA"/>
</dbReference>
<proteinExistence type="predicted"/>
<dbReference type="GO" id="GO:0016787">
    <property type="term" value="F:hydrolase activity"/>
    <property type="evidence" value="ECO:0007669"/>
    <property type="project" value="UniProtKB-KW"/>
</dbReference>
<dbReference type="Pfam" id="PF00293">
    <property type="entry name" value="NUDIX"/>
    <property type="match status" value="1"/>
</dbReference>
<evidence type="ECO:0000259" key="2">
    <source>
        <dbReference type="PROSITE" id="PS51462"/>
    </source>
</evidence>
<evidence type="ECO:0000313" key="3">
    <source>
        <dbReference type="EMBL" id="USQ78372.1"/>
    </source>
</evidence>
<accession>A0ABY4YQE8</accession>
<evidence type="ECO:0000313" key="4">
    <source>
        <dbReference type="Proteomes" id="UP001056455"/>
    </source>
</evidence>
<dbReference type="SUPFAM" id="SSF55811">
    <property type="entry name" value="Nudix"/>
    <property type="match status" value="1"/>
</dbReference>
<dbReference type="InterPro" id="IPR015797">
    <property type="entry name" value="NUDIX_hydrolase-like_dom_sf"/>
</dbReference>
<sequence length="206" mass="22217">MSLDAPQLALTDVVDVLERRPVSASEVAFAGRVWDVRSDTIDLGDAGTVVREYVAHPGAVAVIALREDRGEPEVLLIRQYRHPVGAQDWELPAGLLDVPGEDPVEAARRELAEETDLQADTWEQLISITTSPGGLDEVITIFVATDLSDVAEGDRFEREHEEAGMPTGWVPLSVAVQAALAGQVRNAPMILGVLALSARRVEDVHG</sequence>
<reference evidence="3" key="1">
    <citation type="submission" date="2022-06" db="EMBL/GenBank/DDBJ databases">
        <title>Ornithinimicrobium HY1793.</title>
        <authorList>
            <person name="Huang Y."/>
        </authorList>
    </citation>
    <scope>NUCLEOTIDE SEQUENCE</scope>
    <source>
        <strain evidence="3">HY1793</strain>
    </source>
</reference>
<dbReference type="PANTHER" id="PTHR11839">
    <property type="entry name" value="UDP/ADP-SUGAR PYROPHOSPHATASE"/>
    <property type="match status" value="1"/>
</dbReference>
<evidence type="ECO:0000256" key="1">
    <source>
        <dbReference type="ARBA" id="ARBA00022801"/>
    </source>
</evidence>
<protein>
    <submittedName>
        <fullName evidence="3">NUDIX hydrolase</fullName>
    </submittedName>
</protein>